<dbReference type="SUPFAM" id="SSF56801">
    <property type="entry name" value="Acetyl-CoA synthetase-like"/>
    <property type="match status" value="1"/>
</dbReference>
<dbReference type="InterPro" id="IPR000873">
    <property type="entry name" value="AMP-dep_synth/lig_dom"/>
</dbReference>
<gene>
    <name evidence="5 8" type="primary">menE</name>
    <name evidence="8" type="ORF">BHX94_00435</name>
</gene>
<comment type="pathway">
    <text evidence="5">Quinol/quinone metabolism; 1,4-dihydroxy-2-naphthoate biosynthesis; 1,4-dihydroxy-2-naphthoate from chorismate: step 5/7.</text>
</comment>
<dbReference type="PANTHER" id="PTHR43201">
    <property type="entry name" value="ACYL-COA SYNTHETASE"/>
    <property type="match status" value="1"/>
</dbReference>
<dbReference type="InterPro" id="IPR025110">
    <property type="entry name" value="AMP-bd_C"/>
</dbReference>
<dbReference type="UniPathway" id="UPA01057">
    <property type="reaction ID" value="UER00166"/>
</dbReference>
<dbReference type="InterPro" id="IPR045851">
    <property type="entry name" value="AMP-bd_C_sf"/>
</dbReference>
<reference evidence="8 9" key="1">
    <citation type="journal article" date="2018" name="Front. Microbiol.">
        <title>Description and Comparative Genomics of Macrococcus caseolyticus subsp. hominis subsp. nov., Macrococcus goetzii sp. nov., Macrococcus epidermidis sp. nov., and Macrococcus bohemicus sp. nov., Novel Macrococci From Human Clinical Material With Virulence Potential and Suspected Uptake of Foreign DNA by Natural Transformation.</title>
        <authorList>
            <person name="Maslanova I."/>
            <person name="Wertheimer Z."/>
            <person name="Sedlacek I."/>
            <person name="Svec P."/>
            <person name="Indrakova A."/>
            <person name="Kovarovic V."/>
            <person name="Schumann P."/>
            <person name="Sproer C."/>
            <person name="Kralova S."/>
            <person name="Sedo O."/>
            <person name="Kristofova L."/>
            <person name="Vrbovska V."/>
            <person name="Fuzik T."/>
            <person name="Petras P."/>
            <person name="Zdrahal Z."/>
            <person name="Ruzickova V."/>
            <person name="Doskar J."/>
            <person name="Pantucek R."/>
        </authorList>
    </citation>
    <scope>NUCLEOTIDE SEQUENCE [LARGE SCALE GENOMIC DNA]</scope>
    <source>
        <strain evidence="8 9">03/115</strain>
    </source>
</reference>
<accession>A0A328A678</accession>
<sequence length="465" mass="52532">MQWLKDAAEKYPEKLAIIYSNQSVTYLDLFHKACQVACKLSELKYKRIALQAENTLDDCYMIHGAILAGIELVMINKHLTETEIQIQMDSVNTELLITNTTFKSIQTKTKSFILNNLNEQPLYPVDNQPNDILSIMFTSGTTGVQKAVPQRFINHLASAGNCKATFTYDHNSIWLDVLPLFHISGLSILLRAVIDGCTVVLHENFDARQIIDDIKEKEITHLSLVPQTLERLLRQGLNQQYALQAILIGGAKLDDRLLIQARSAALPIYTSFGMTETCSQMITATPQDIEKYPKSVGQVNQNIQLFNVVNQVGEIGVRGDNVMHGYLYPESANQEVFIDGFFLTGDIGYIEDDYLYILDRRKDLIISGGENIYPSEIEQVILSHTPVHAACVIGIEDSKWGSVPVCLYEADCNMEATIQDALNNNIAKYKHPKQFIRVNNLKRTSNGKISRHQCKEWFVHEYLKA</sequence>
<dbReference type="GO" id="GO:0008756">
    <property type="term" value="F:o-succinylbenzoate-CoA ligase activity"/>
    <property type="evidence" value="ECO:0007669"/>
    <property type="project" value="UniProtKB-UniRule"/>
</dbReference>
<dbReference type="PANTHER" id="PTHR43201:SF5">
    <property type="entry name" value="MEDIUM-CHAIN ACYL-COA LIGASE ACSF2, MITOCHONDRIAL"/>
    <property type="match status" value="1"/>
</dbReference>
<dbReference type="GO" id="GO:0031956">
    <property type="term" value="F:medium-chain fatty acid-CoA ligase activity"/>
    <property type="evidence" value="ECO:0007669"/>
    <property type="project" value="TreeGrafter"/>
</dbReference>
<dbReference type="GO" id="GO:0009234">
    <property type="term" value="P:menaquinone biosynthetic process"/>
    <property type="evidence" value="ECO:0007669"/>
    <property type="project" value="UniProtKB-UniRule"/>
</dbReference>
<feature type="domain" description="AMP-dependent synthetase/ligase" evidence="6">
    <location>
        <begin position="5"/>
        <end position="327"/>
    </location>
</feature>
<feature type="domain" description="AMP-binding enzyme C-terminal" evidence="7">
    <location>
        <begin position="376"/>
        <end position="448"/>
    </location>
</feature>
<evidence type="ECO:0000256" key="5">
    <source>
        <dbReference type="HAMAP-Rule" id="MF_00731"/>
    </source>
</evidence>
<dbReference type="GO" id="GO:0006631">
    <property type="term" value="P:fatty acid metabolic process"/>
    <property type="evidence" value="ECO:0007669"/>
    <property type="project" value="TreeGrafter"/>
</dbReference>
<dbReference type="RefSeq" id="WP_111744549.1">
    <property type="nucleotide sequence ID" value="NZ_DALZDE010000001.1"/>
</dbReference>
<dbReference type="Gene3D" id="3.40.50.12780">
    <property type="entry name" value="N-terminal domain of ligase-like"/>
    <property type="match status" value="1"/>
</dbReference>
<evidence type="ECO:0000259" key="6">
    <source>
        <dbReference type="Pfam" id="PF00501"/>
    </source>
</evidence>
<comment type="similarity">
    <text evidence="5">Belongs to the ATP-dependent AMP-binding enzyme family. MenE subfamily.</text>
</comment>
<keyword evidence="2 5" id="KW-0436">Ligase</keyword>
<evidence type="ECO:0000313" key="8">
    <source>
        <dbReference type="EMBL" id="RAK49965.1"/>
    </source>
</evidence>
<dbReference type="InterPro" id="IPR042099">
    <property type="entry name" value="ANL_N_sf"/>
</dbReference>
<dbReference type="NCBIfam" id="TIGR01923">
    <property type="entry name" value="menE"/>
    <property type="match status" value="1"/>
</dbReference>
<keyword evidence="3 5" id="KW-0547">Nucleotide-binding</keyword>
<comment type="function">
    <text evidence="5">Converts 2-succinylbenzoate (OSB) to 2-succinylbenzoyl-CoA (OSB-CoA).</text>
</comment>
<dbReference type="EMBL" id="PZJG01000001">
    <property type="protein sequence ID" value="RAK49965.1"/>
    <property type="molecule type" value="Genomic_DNA"/>
</dbReference>
<dbReference type="AlphaFoldDB" id="A0A328A678"/>
<name>A0A328A678_9STAP</name>
<dbReference type="HAMAP" id="MF_00731">
    <property type="entry name" value="MenE"/>
    <property type="match status" value="1"/>
</dbReference>
<evidence type="ECO:0000259" key="7">
    <source>
        <dbReference type="Pfam" id="PF13193"/>
    </source>
</evidence>
<dbReference type="EC" id="6.2.1.26" evidence="5"/>
<comment type="caution">
    <text evidence="8">The sequence shown here is derived from an EMBL/GenBank/DDBJ whole genome shotgun (WGS) entry which is preliminary data.</text>
</comment>
<dbReference type="Proteomes" id="UP000249579">
    <property type="component" value="Unassembled WGS sequence"/>
</dbReference>
<dbReference type="UniPathway" id="UPA00079"/>
<dbReference type="Pfam" id="PF00501">
    <property type="entry name" value="AMP-binding"/>
    <property type="match status" value="1"/>
</dbReference>
<evidence type="ECO:0000256" key="3">
    <source>
        <dbReference type="ARBA" id="ARBA00022741"/>
    </source>
</evidence>
<dbReference type="Pfam" id="PF13193">
    <property type="entry name" value="AMP-binding_C"/>
    <property type="match status" value="1"/>
</dbReference>
<dbReference type="Gene3D" id="3.30.300.30">
    <property type="match status" value="1"/>
</dbReference>
<dbReference type="GO" id="GO:0005524">
    <property type="term" value="F:ATP binding"/>
    <property type="evidence" value="ECO:0007669"/>
    <property type="project" value="UniProtKB-KW"/>
</dbReference>
<evidence type="ECO:0000256" key="1">
    <source>
        <dbReference type="ARBA" id="ARBA00022428"/>
    </source>
</evidence>
<organism evidence="8 9">
    <name type="scientific">Macrococcoides bohemicum</name>
    <dbReference type="NCBI Taxonomy" id="1903056"/>
    <lineage>
        <taxon>Bacteria</taxon>
        <taxon>Bacillati</taxon>
        <taxon>Bacillota</taxon>
        <taxon>Bacilli</taxon>
        <taxon>Bacillales</taxon>
        <taxon>Staphylococcaceae</taxon>
        <taxon>Macrococcoides</taxon>
    </lineage>
</organism>
<protein>
    <recommendedName>
        <fullName evidence="5">2-succinylbenzoate--CoA ligase</fullName>
        <ecNumber evidence="5">6.2.1.26</ecNumber>
    </recommendedName>
    <alternativeName>
        <fullName evidence="5">o-succinylbenzoyl-CoA synthetase</fullName>
        <shortName evidence="5">OSB-CoA synthetase</shortName>
    </alternativeName>
</protein>
<evidence type="ECO:0000313" key="9">
    <source>
        <dbReference type="Proteomes" id="UP000249579"/>
    </source>
</evidence>
<evidence type="ECO:0000256" key="4">
    <source>
        <dbReference type="ARBA" id="ARBA00022840"/>
    </source>
</evidence>
<keyword evidence="4 5" id="KW-0067">ATP-binding</keyword>
<dbReference type="OrthoDB" id="9757771at2"/>
<comment type="pathway">
    <text evidence="5">Quinol/quinone metabolism; menaquinone biosynthesis.</text>
</comment>
<evidence type="ECO:0000256" key="2">
    <source>
        <dbReference type="ARBA" id="ARBA00022598"/>
    </source>
</evidence>
<dbReference type="InterPro" id="IPR010192">
    <property type="entry name" value="MenE"/>
</dbReference>
<keyword evidence="1 5" id="KW-0474">Menaquinone biosynthesis</keyword>
<proteinExistence type="inferred from homology"/>
<comment type="catalytic activity">
    <reaction evidence="5">
        <text>2-succinylbenzoate + ATP + CoA = 2-succinylbenzoyl-CoA + AMP + diphosphate</text>
        <dbReference type="Rhea" id="RHEA:17009"/>
        <dbReference type="ChEBI" id="CHEBI:18325"/>
        <dbReference type="ChEBI" id="CHEBI:30616"/>
        <dbReference type="ChEBI" id="CHEBI:33019"/>
        <dbReference type="ChEBI" id="CHEBI:57287"/>
        <dbReference type="ChEBI" id="CHEBI:57364"/>
        <dbReference type="ChEBI" id="CHEBI:456215"/>
        <dbReference type="EC" id="6.2.1.26"/>
    </reaction>
</comment>